<dbReference type="GO" id="GO:0051382">
    <property type="term" value="P:kinetochore assembly"/>
    <property type="evidence" value="ECO:0007669"/>
    <property type="project" value="InterPro"/>
</dbReference>
<dbReference type="InterPro" id="IPR020993">
    <property type="entry name" value="Centromere_CenpK"/>
</dbReference>
<dbReference type="GO" id="GO:0000070">
    <property type="term" value="P:mitotic sister chromatid segregation"/>
    <property type="evidence" value="ECO:0007669"/>
    <property type="project" value="TreeGrafter"/>
</dbReference>
<comment type="subcellular location">
    <subcellularLocation>
        <location evidence="2">Chromosome</location>
        <location evidence="2">Centromere</location>
    </subcellularLocation>
    <subcellularLocation>
        <location evidence="1">Nucleus</location>
    </subcellularLocation>
</comment>
<keyword evidence="7" id="KW-0137">Centromere</keyword>
<feature type="compositionally biased region" description="Acidic residues" evidence="9">
    <location>
        <begin position="253"/>
        <end position="266"/>
    </location>
</feature>
<evidence type="ECO:0000313" key="10">
    <source>
        <dbReference type="EMBL" id="KJE90612.1"/>
    </source>
</evidence>
<dbReference type="AlphaFoldDB" id="A0A0D2VKQ8"/>
<evidence type="ECO:0000256" key="6">
    <source>
        <dbReference type="ARBA" id="ARBA00023242"/>
    </source>
</evidence>
<evidence type="ECO:0000256" key="8">
    <source>
        <dbReference type="SAM" id="Coils"/>
    </source>
</evidence>
<evidence type="ECO:0000256" key="7">
    <source>
        <dbReference type="ARBA" id="ARBA00023328"/>
    </source>
</evidence>
<accession>A0A0D2VKQ8</accession>
<dbReference type="EMBL" id="KE346361">
    <property type="protein sequence ID" value="KJE90612.1"/>
    <property type="molecule type" value="Genomic_DNA"/>
</dbReference>
<evidence type="ECO:0000256" key="1">
    <source>
        <dbReference type="ARBA" id="ARBA00004123"/>
    </source>
</evidence>
<comment type="similarity">
    <text evidence="3">Belongs to the CENP-K/MCM22 family.</text>
</comment>
<keyword evidence="11" id="KW-1185">Reference proteome</keyword>
<dbReference type="STRING" id="595528.A0A0D2VKQ8"/>
<reference evidence="11" key="1">
    <citation type="submission" date="2011-02" db="EMBL/GenBank/DDBJ databases">
        <title>The Genome Sequence of Capsaspora owczarzaki ATCC 30864.</title>
        <authorList>
            <person name="Russ C."/>
            <person name="Cuomo C."/>
            <person name="Burger G."/>
            <person name="Gray M.W."/>
            <person name="Holland P.W.H."/>
            <person name="King N."/>
            <person name="Lang F.B.F."/>
            <person name="Roger A.J."/>
            <person name="Ruiz-Trillo I."/>
            <person name="Young S.K."/>
            <person name="Zeng Q."/>
            <person name="Gargeya S."/>
            <person name="Alvarado L."/>
            <person name="Berlin A."/>
            <person name="Chapman S.B."/>
            <person name="Chen Z."/>
            <person name="Freedman E."/>
            <person name="Gellesch M."/>
            <person name="Goldberg J."/>
            <person name="Griggs A."/>
            <person name="Gujja S."/>
            <person name="Heilman E."/>
            <person name="Heiman D."/>
            <person name="Howarth C."/>
            <person name="Mehta T."/>
            <person name="Neiman D."/>
            <person name="Pearson M."/>
            <person name="Roberts A."/>
            <person name="Saif S."/>
            <person name="Shea T."/>
            <person name="Shenoy N."/>
            <person name="Sisk P."/>
            <person name="Stolte C."/>
            <person name="Sykes S."/>
            <person name="White J."/>
            <person name="Yandava C."/>
            <person name="Haas B."/>
            <person name="Nusbaum C."/>
            <person name="Birren B."/>
        </authorList>
    </citation>
    <scope>NUCLEOTIDE SEQUENCE</scope>
    <source>
        <strain evidence="11">ATCC 30864</strain>
    </source>
</reference>
<proteinExistence type="inferred from homology"/>
<evidence type="ECO:0000256" key="4">
    <source>
        <dbReference type="ARBA" id="ARBA00022454"/>
    </source>
</evidence>
<dbReference type="Pfam" id="PF11802">
    <property type="entry name" value="CENP-K"/>
    <property type="match status" value="1"/>
</dbReference>
<dbReference type="GO" id="GO:0000775">
    <property type="term" value="C:chromosome, centromeric region"/>
    <property type="evidence" value="ECO:0007669"/>
    <property type="project" value="UniProtKB-SubCell"/>
</dbReference>
<feature type="region of interest" description="Disordered" evidence="9">
    <location>
        <begin position="251"/>
        <end position="273"/>
    </location>
</feature>
<evidence type="ECO:0000256" key="5">
    <source>
        <dbReference type="ARBA" id="ARBA00023054"/>
    </source>
</evidence>
<evidence type="ECO:0000313" key="11">
    <source>
        <dbReference type="Proteomes" id="UP000008743"/>
    </source>
</evidence>
<keyword evidence="4" id="KW-0158">Chromosome</keyword>
<evidence type="ECO:0000256" key="3">
    <source>
        <dbReference type="ARBA" id="ARBA00005795"/>
    </source>
</evidence>
<dbReference type="GO" id="GO:0005634">
    <property type="term" value="C:nucleus"/>
    <property type="evidence" value="ECO:0007669"/>
    <property type="project" value="UniProtKB-SubCell"/>
</dbReference>
<sequence>MEETTRRLESMLASIGRGPALQVPAPVARMTAASMDALVRPLPWANQPSSSDSDAWMSSAAPGAGAGAAAAAEAARQRDRAQALQLLQDDSKQLWTGLAEIHTQLPEVAAGAFEKQPRSLQDFPKELDHKTILRQLKVARMRAELEGISSRGIEETFQSMPVPVLKEQVIESVARSVIQLRESIDFMQSESASLDLQIARCQEAIAQHQEMNQALQNKVLQIDGEDQGAEVAKKLMKALGDFVTDYYPPLSQDDTEADEYDDDNDAMDTSNGDGLRKRTRVFIPLRKLLEELLNRFASSYVDPYIRVLPTHYPPYLELLVRAGIIKV</sequence>
<protein>
    <submittedName>
        <fullName evidence="10">Uncharacterized protein</fullName>
    </submittedName>
</protein>
<evidence type="ECO:0000256" key="2">
    <source>
        <dbReference type="ARBA" id="ARBA00004584"/>
    </source>
</evidence>
<name>A0A0D2VKQ8_CAPO3</name>
<dbReference type="PhylomeDB" id="A0A0D2VKQ8"/>
<keyword evidence="6" id="KW-0539">Nucleus</keyword>
<dbReference type="Proteomes" id="UP000008743">
    <property type="component" value="Unassembled WGS sequence"/>
</dbReference>
<keyword evidence="5 8" id="KW-0175">Coiled coil</keyword>
<dbReference type="InParanoid" id="A0A0D2VKQ8"/>
<feature type="coiled-coil region" evidence="8">
    <location>
        <begin position="198"/>
        <end position="225"/>
    </location>
</feature>
<gene>
    <name evidence="10" type="ORF">CAOG_001897</name>
</gene>
<dbReference type="PANTHER" id="PTHR14401">
    <property type="entry name" value="CENTROMERE PROTEIN K"/>
    <property type="match status" value="1"/>
</dbReference>
<dbReference type="PANTHER" id="PTHR14401:SF6">
    <property type="entry name" value="CENTROMERE PROTEIN K"/>
    <property type="match status" value="1"/>
</dbReference>
<evidence type="ECO:0000256" key="9">
    <source>
        <dbReference type="SAM" id="MobiDB-lite"/>
    </source>
</evidence>
<dbReference type="OrthoDB" id="9445768at2759"/>
<organism evidence="10 11">
    <name type="scientific">Capsaspora owczarzaki (strain ATCC 30864)</name>
    <dbReference type="NCBI Taxonomy" id="595528"/>
    <lineage>
        <taxon>Eukaryota</taxon>
        <taxon>Filasterea</taxon>
        <taxon>Capsaspora</taxon>
    </lineage>
</organism>